<evidence type="ECO:0000259" key="7">
    <source>
        <dbReference type="PROSITE" id="PS51194"/>
    </source>
</evidence>
<dbReference type="EMBL" id="AAUW01000006">
    <property type="protein sequence ID" value="EAV44389.1"/>
    <property type="molecule type" value="Genomic_DNA"/>
</dbReference>
<dbReference type="SMART" id="SM00490">
    <property type="entry name" value="HELICc"/>
    <property type="match status" value="1"/>
</dbReference>
<dbReference type="Gene3D" id="1.20.120.1080">
    <property type="match status" value="1"/>
</dbReference>
<accession>A0NS60</accession>
<evidence type="ECO:0000313" key="9">
    <source>
        <dbReference type="Proteomes" id="UP000004848"/>
    </source>
</evidence>
<dbReference type="FunFam" id="3.40.50.300:FF:002125">
    <property type="entry name" value="ATP-dependent helicase HrpB"/>
    <property type="match status" value="1"/>
</dbReference>
<evidence type="ECO:0000256" key="2">
    <source>
        <dbReference type="ARBA" id="ARBA00022801"/>
    </source>
</evidence>
<dbReference type="CDD" id="cd18791">
    <property type="entry name" value="SF2_C_RHA"/>
    <property type="match status" value="1"/>
</dbReference>
<reference evidence="8 9" key="1">
    <citation type="submission" date="2006-05" db="EMBL/GenBank/DDBJ databases">
        <authorList>
            <person name="King G."/>
            <person name="Ferriera S."/>
            <person name="Johnson J."/>
            <person name="Kravitz S."/>
            <person name="Beeson K."/>
            <person name="Sutton G."/>
            <person name="Rogers Y.-H."/>
            <person name="Friedman R."/>
            <person name="Frazier M."/>
            <person name="Venter J.C."/>
        </authorList>
    </citation>
    <scope>NUCLEOTIDE SEQUENCE [LARGE SCALE GENOMIC DNA]</scope>
    <source>
        <strain evidence="9">ATCC 25650 / DSM 13394 / JCM 20685 / NBRC 16684 / NCIMB 2208 / IAM 12614 / B1</strain>
    </source>
</reference>
<feature type="domain" description="Helicase ATP-binding" evidence="6">
    <location>
        <begin position="32"/>
        <end position="196"/>
    </location>
</feature>
<evidence type="ECO:0000256" key="1">
    <source>
        <dbReference type="ARBA" id="ARBA00022741"/>
    </source>
</evidence>
<evidence type="ECO:0000259" key="6">
    <source>
        <dbReference type="PROSITE" id="PS51192"/>
    </source>
</evidence>
<feature type="domain" description="Helicase C-terminal" evidence="7">
    <location>
        <begin position="222"/>
        <end position="387"/>
    </location>
</feature>
<sequence>MPNRARADTGAMFSAPAFATSLPIDGVLPELLATLEAGPNAVLVAEPGAGKTTRVPLALLNAAWRGDGKILVLEPRRLAARAAARRMAGELGEKPGETVGYRVRMETKVSTRTRIEVITEGVFTRLILDDPELTGVAAILFDEFHERSLDGDLGLALALDVQSALRDDLRLLPMSATLDAASISQLLGNAPVIESTGRSYLVETRYLGRTPNERIEPQTVRAIRQALAEETGSVLVFLPGQGEIRRTAEMLEGKLPANCQVAPLYGGLDAKAQDAAIRPADAGIRKIVLASAIAQTSLTIEGVRVVIDSGLARVPKYEPQTGLTRLETVRVSRASADQRRGRAGRTEPGVCYRLWDEAQTVALPQAEAPEILEADLTGLVLDLAAWGTLDPQALAFADPPPQAAWTEAKALLQDLHALDDHGRLTGDGKALAKLPLHPRLAHMVIEGVARDLGFTAAMIALVLSEPGLGGRDPDLRARLQSLRHDKSQRVKDGRQLAERWLKQADGSGKEIEPESAGLLLALAYPDRVAQQRGQTGRFRLANGRGAELEAEHALSREAFLTVADIQGKAASGRIQLCAPISKADIEDLFAADIVEQDEVQLTGDGALKARRVTRYKAVELKSVQIQSADPEAVERALIAEIRRRGVSRLPWSKDQKRLKKRVAYALENGAQDLPDLSDGTLTETLESWLQPYLAGCTSLAAIDTAVLGNALAALLPYDASARLDSLAPSHFTAPTGSKVPIDYGAAAGPTLSIRVQELFGLKDHPSVCDGRLPLILELLSPAQRPIQITKDLPGFWQGSWADVKADMKGRYPRHPWPDDPTEAEATRRAKPRGS</sequence>
<dbReference type="GO" id="GO:0005524">
    <property type="term" value="F:ATP binding"/>
    <property type="evidence" value="ECO:0007669"/>
    <property type="project" value="UniProtKB-KW"/>
</dbReference>
<dbReference type="Pfam" id="PF04408">
    <property type="entry name" value="WHD_HA2"/>
    <property type="match status" value="1"/>
</dbReference>
<dbReference type="InterPro" id="IPR010225">
    <property type="entry name" value="HrpB"/>
</dbReference>
<evidence type="ECO:0000256" key="3">
    <source>
        <dbReference type="ARBA" id="ARBA00022806"/>
    </source>
</evidence>
<dbReference type="CDD" id="cd17990">
    <property type="entry name" value="DEXHc_HrpB"/>
    <property type="match status" value="1"/>
</dbReference>
<dbReference type="SUPFAM" id="SSF52540">
    <property type="entry name" value="P-loop containing nucleoside triphosphate hydrolases"/>
    <property type="match status" value="1"/>
</dbReference>
<dbReference type="Pfam" id="PF00270">
    <property type="entry name" value="DEAD"/>
    <property type="match status" value="1"/>
</dbReference>
<evidence type="ECO:0000313" key="8">
    <source>
        <dbReference type="EMBL" id="EAV44389.1"/>
    </source>
</evidence>
<keyword evidence="1" id="KW-0547">Nucleotide-binding</keyword>
<dbReference type="SMART" id="SM00487">
    <property type="entry name" value="DEXDc"/>
    <property type="match status" value="1"/>
</dbReference>
<dbReference type="Proteomes" id="UP000004848">
    <property type="component" value="Unassembled WGS sequence"/>
</dbReference>
<dbReference type="InterPro" id="IPR048333">
    <property type="entry name" value="HA2_WH"/>
</dbReference>
<evidence type="ECO:0000256" key="5">
    <source>
        <dbReference type="SAM" id="MobiDB-lite"/>
    </source>
</evidence>
<keyword evidence="2" id="KW-0378">Hydrolase</keyword>
<dbReference type="SMART" id="SM00847">
    <property type="entry name" value="HA2"/>
    <property type="match status" value="1"/>
</dbReference>
<dbReference type="PANTHER" id="PTHR43519:SF1">
    <property type="entry name" value="ATP-DEPENDENT RNA HELICASE HRPB"/>
    <property type="match status" value="1"/>
</dbReference>
<dbReference type="AlphaFoldDB" id="A0NS60"/>
<dbReference type="PANTHER" id="PTHR43519">
    <property type="entry name" value="ATP-DEPENDENT RNA HELICASE HRPB"/>
    <property type="match status" value="1"/>
</dbReference>
<keyword evidence="3 8" id="KW-0347">Helicase</keyword>
<dbReference type="Pfam" id="PF08482">
    <property type="entry name" value="HrpB_C"/>
    <property type="match status" value="1"/>
</dbReference>
<protein>
    <submittedName>
        <fullName evidence="8">Helicase, putative</fullName>
    </submittedName>
</protein>
<organism evidence="8 9">
    <name type="scientific">Roseibium aggregatum (strain ATCC 25650 / DSM 13394 / JCM 20685 / NBRC 16684 / NCIMB 2208 / IAM 12614 / B1)</name>
    <name type="common">Stappia aggregata</name>
    <dbReference type="NCBI Taxonomy" id="384765"/>
    <lineage>
        <taxon>Bacteria</taxon>
        <taxon>Pseudomonadati</taxon>
        <taxon>Pseudomonadota</taxon>
        <taxon>Alphaproteobacteria</taxon>
        <taxon>Hyphomicrobiales</taxon>
        <taxon>Stappiaceae</taxon>
        <taxon>Roseibium</taxon>
    </lineage>
</organism>
<dbReference type="GO" id="GO:0003676">
    <property type="term" value="F:nucleic acid binding"/>
    <property type="evidence" value="ECO:0007669"/>
    <property type="project" value="InterPro"/>
</dbReference>
<dbReference type="PIRSF" id="PIRSF005496">
    <property type="entry name" value="ATP_hel_hrpB"/>
    <property type="match status" value="1"/>
</dbReference>
<dbReference type="NCBIfam" id="TIGR01970">
    <property type="entry name" value="DEAH_box_HrpB"/>
    <property type="match status" value="1"/>
</dbReference>
<dbReference type="PROSITE" id="PS51194">
    <property type="entry name" value="HELICASE_CTER"/>
    <property type="match status" value="1"/>
</dbReference>
<dbReference type="InterPro" id="IPR049614">
    <property type="entry name" value="HrpB_DEXH"/>
</dbReference>
<dbReference type="eggNOG" id="COG1643">
    <property type="taxonomic scope" value="Bacteria"/>
</dbReference>
<dbReference type="GO" id="GO:0016787">
    <property type="term" value="F:hydrolase activity"/>
    <property type="evidence" value="ECO:0007669"/>
    <property type="project" value="UniProtKB-KW"/>
</dbReference>
<feature type="region of interest" description="Disordered" evidence="5">
    <location>
        <begin position="808"/>
        <end position="834"/>
    </location>
</feature>
<dbReference type="InterPro" id="IPR014001">
    <property type="entry name" value="Helicase_ATP-bd"/>
</dbReference>
<dbReference type="InterPro" id="IPR027417">
    <property type="entry name" value="P-loop_NTPase"/>
</dbReference>
<comment type="caution">
    <text evidence="8">The sequence shown here is derived from an EMBL/GenBank/DDBJ whole genome shotgun (WGS) entry which is preliminary data.</text>
</comment>
<dbReference type="InterPro" id="IPR007502">
    <property type="entry name" value="Helicase-assoc_dom"/>
</dbReference>
<name>A0NS60_ROSAI</name>
<gene>
    <name evidence="8" type="ORF">SIAM614_04485</name>
</gene>
<proteinExistence type="predicted"/>
<dbReference type="InterPro" id="IPR001650">
    <property type="entry name" value="Helicase_C-like"/>
</dbReference>
<dbReference type="Gene3D" id="3.40.50.300">
    <property type="entry name" value="P-loop containing nucleotide triphosphate hydrolases"/>
    <property type="match status" value="2"/>
</dbReference>
<evidence type="ECO:0000256" key="4">
    <source>
        <dbReference type="ARBA" id="ARBA00022840"/>
    </source>
</evidence>
<dbReference type="InterPro" id="IPR011545">
    <property type="entry name" value="DEAD/DEAH_box_helicase_dom"/>
</dbReference>
<keyword evidence="4" id="KW-0067">ATP-binding</keyword>
<dbReference type="GO" id="GO:0004386">
    <property type="term" value="F:helicase activity"/>
    <property type="evidence" value="ECO:0007669"/>
    <property type="project" value="UniProtKB-KW"/>
</dbReference>
<dbReference type="Pfam" id="PF00271">
    <property type="entry name" value="Helicase_C"/>
    <property type="match status" value="1"/>
</dbReference>
<dbReference type="PROSITE" id="PS51192">
    <property type="entry name" value="HELICASE_ATP_BIND_1"/>
    <property type="match status" value="1"/>
</dbReference>
<dbReference type="InterPro" id="IPR013689">
    <property type="entry name" value="RNA_helicase_ATP-dep_HrpB_C"/>
</dbReference>